<name>A0ABX0WCB3_9RHOB</name>
<accession>A0ABX0WCB3</accession>
<evidence type="ECO:0000313" key="2">
    <source>
        <dbReference type="EMBL" id="NIZ61950.1"/>
    </source>
</evidence>
<comment type="caution">
    <text evidence="2">The sequence shown here is derived from an EMBL/GenBank/DDBJ whole genome shotgun (WGS) entry which is preliminary data.</text>
</comment>
<gene>
    <name evidence="2" type="ORF">DL239_13290</name>
</gene>
<keyword evidence="3" id="KW-1185">Reference proteome</keyword>
<feature type="transmembrane region" description="Helical" evidence="1">
    <location>
        <begin position="34"/>
        <end position="55"/>
    </location>
</feature>
<evidence type="ECO:0000313" key="3">
    <source>
        <dbReference type="Proteomes" id="UP001429564"/>
    </source>
</evidence>
<dbReference type="Proteomes" id="UP001429564">
    <property type="component" value="Unassembled WGS sequence"/>
</dbReference>
<evidence type="ECO:0000256" key="1">
    <source>
        <dbReference type="SAM" id="Phobius"/>
    </source>
</evidence>
<reference evidence="2 3" key="1">
    <citation type="submission" date="2018-05" db="EMBL/GenBank/DDBJ databases">
        <authorList>
            <person name="Zhang Y.-J."/>
        </authorList>
    </citation>
    <scope>NUCLEOTIDE SEQUENCE [LARGE SCALE GENOMIC DNA]</scope>
    <source>
        <strain evidence="2 3">CY04</strain>
    </source>
</reference>
<keyword evidence="1" id="KW-1133">Transmembrane helix</keyword>
<dbReference type="RefSeq" id="WP_167684578.1">
    <property type="nucleotide sequence ID" value="NZ_QHLQ01000012.1"/>
</dbReference>
<proteinExistence type="predicted"/>
<protein>
    <submittedName>
        <fullName evidence="2">Uncharacterized protein</fullName>
    </submittedName>
</protein>
<organism evidence="2 3">
    <name type="scientific">Parasedimentitalea denitrificans</name>
    <dbReference type="NCBI Taxonomy" id="2211118"/>
    <lineage>
        <taxon>Bacteria</taxon>
        <taxon>Pseudomonadati</taxon>
        <taxon>Pseudomonadota</taxon>
        <taxon>Alphaproteobacteria</taxon>
        <taxon>Rhodobacterales</taxon>
        <taxon>Paracoccaceae</taxon>
        <taxon>Parasedimentitalea</taxon>
    </lineage>
</organism>
<sequence length="85" mass="9010">MSKLVAVTCTIAWIGFWAFGYLAITADGFSAGQLVTSTLLAALGMLTGVFSYLHLSRGVEPREFAGKIQKLDAAVCNRAQQQGGI</sequence>
<dbReference type="EMBL" id="QHLQ01000012">
    <property type="protein sequence ID" value="NIZ61950.1"/>
    <property type="molecule type" value="Genomic_DNA"/>
</dbReference>
<keyword evidence="1" id="KW-0812">Transmembrane</keyword>
<keyword evidence="1" id="KW-0472">Membrane</keyword>